<organism evidence="1 2">
    <name type="scientific">Protopolystoma xenopodis</name>
    <dbReference type="NCBI Taxonomy" id="117903"/>
    <lineage>
        <taxon>Eukaryota</taxon>
        <taxon>Metazoa</taxon>
        <taxon>Spiralia</taxon>
        <taxon>Lophotrochozoa</taxon>
        <taxon>Platyhelminthes</taxon>
        <taxon>Monogenea</taxon>
        <taxon>Polyopisthocotylea</taxon>
        <taxon>Polystomatidea</taxon>
        <taxon>Polystomatidae</taxon>
        <taxon>Protopolystoma</taxon>
    </lineage>
</organism>
<dbReference type="AlphaFoldDB" id="A0A448XG31"/>
<accession>A0A448XG31</accession>
<dbReference type="Proteomes" id="UP000784294">
    <property type="component" value="Unassembled WGS sequence"/>
</dbReference>
<evidence type="ECO:0000313" key="2">
    <source>
        <dbReference type="Proteomes" id="UP000784294"/>
    </source>
</evidence>
<keyword evidence="2" id="KW-1185">Reference proteome</keyword>
<proteinExistence type="predicted"/>
<gene>
    <name evidence="1" type="ORF">PXEA_LOCUS29030</name>
</gene>
<comment type="caution">
    <text evidence="1">The sequence shown here is derived from an EMBL/GenBank/DDBJ whole genome shotgun (WGS) entry which is preliminary data.</text>
</comment>
<evidence type="ECO:0000313" key="1">
    <source>
        <dbReference type="EMBL" id="VEL35590.1"/>
    </source>
</evidence>
<dbReference type="EMBL" id="CAAALY010250174">
    <property type="protein sequence ID" value="VEL35590.1"/>
    <property type="molecule type" value="Genomic_DNA"/>
</dbReference>
<protein>
    <submittedName>
        <fullName evidence="1">Uncharacterized protein</fullName>
    </submittedName>
</protein>
<sequence>MTLGRTGRGNLPLRGRSRRYGLVISRDTSELGVRHRHGWLSGAP</sequence>
<name>A0A448XG31_9PLAT</name>
<reference evidence="1" key="1">
    <citation type="submission" date="2018-11" db="EMBL/GenBank/DDBJ databases">
        <authorList>
            <consortium name="Pathogen Informatics"/>
        </authorList>
    </citation>
    <scope>NUCLEOTIDE SEQUENCE</scope>
</reference>